<sequence length="245" mass="28000">MKIALLSDCHGNIAALESAMKIVESQKTDQIYFLGDMVGYYPNPNECLEIAKKHNCLMGNHEYACIHPSYSKLFNSAAQNAIRWTKNNLTVDNIDYISKLSYTLEDMDAKIKMAHGALTNPFEYIQSKVTAFANFELFTEQILFIGHTHRAAVWTQSLNEPYDIKLTEVWESFTFDLESDKRYIINIGSVGQPRDGNPNGCFVIFDSLEKNIRFIRFEYPIEVTYQRALDAGMDSMLCNRLFAGI</sequence>
<name>W8TE62_PEPAC</name>
<evidence type="ECO:0000256" key="1">
    <source>
        <dbReference type="ARBA" id="ARBA00008950"/>
    </source>
</evidence>
<gene>
    <name evidence="3" type="ORF">EAL2_c08180</name>
</gene>
<dbReference type="eggNOG" id="COG0639">
    <property type="taxonomic scope" value="Bacteria"/>
</dbReference>
<dbReference type="GO" id="GO:0005737">
    <property type="term" value="C:cytoplasm"/>
    <property type="evidence" value="ECO:0007669"/>
    <property type="project" value="TreeGrafter"/>
</dbReference>
<dbReference type="RefSeq" id="WP_025435146.1">
    <property type="nucleotide sequence ID" value="NZ_CP007452.1"/>
</dbReference>
<dbReference type="AlphaFoldDB" id="W8TE62"/>
<dbReference type="Pfam" id="PF12850">
    <property type="entry name" value="Metallophos_2"/>
    <property type="match status" value="1"/>
</dbReference>
<dbReference type="STRING" id="1286171.EAL2_c08180"/>
<evidence type="ECO:0000313" key="4">
    <source>
        <dbReference type="Proteomes" id="UP000019591"/>
    </source>
</evidence>
<evidence type="ECO:0000313" key="3">
    <source>
        <dbReference type="EMBL" id="AHM56118.1"/>
    </source>
</evidence>
<dbReference type="PATRIC" id="fig|1286171.3.peg.765"/>
<dbReference type="InterPro" id="IPR011152">
    <property type="entry name" value="Pesterase_MJ0912"/>
</dbReference>
<dbReference type="PANTHER" id="PTHR42850">
    <property type="entry name" value="METALLOPHOSPHOESTERASE"/>
    <property type="match status" value="1"/>
</dbReference>
<organism evidence="3 4">
    <name type="scientific">Peptoclostridium acidaminophilum DSM 3953</name>
    <dbReference type="NCBI Taxonomy" id="1286171"/>
    <lineage>
        <taxon>Bacteria</taxon>
        <taxon>Bacillati</taxon>
        <taxon>Bacillota</taxon>
        <taxon>Clostridia</taxon>
        <taxon>Peptostreptococcales</taxon>
        <taxon>Peptoclostridiaceae</taxon>
        <taxon>Peptoclostridium</taxon>
    </lineage>
</organism>
<reference evidence="3 4" key="1">
    <citation type="journal article" date="2014" name="Genome Announc.">
        <title>Complete Genome Sequence of Amino Acid-Utilizing Eubacterium acidaminophilum al-2 (DSM 3953).</title>
        <authorList>
            <person name="Poehlein A."/>
            <person name="Andreesen J.R."/>
            <person name="Daniel R."/>
        </authorList>
    </citation>
    <scope>NUCLEOTIDE SEQUENCE [LARGE SCALE GENOMIC DNA]</scope>
    <source>
        <strain evidence="3 4">DSM 3953</strain>
    </source>
</reference>
<dbReference type="SUPFAM" id="SSF56300">
    <property type="entry name" value="Metallo-dependent phosphatases"/>
    <property type="match status" value="1"/>
</dbReference>
<dbReference type="Proteomes" id="UP000019591">
    <property type="component" value="Chromosome"/>
</dbReference>
<comment type="similarity">
    <text evidence="1">Belongs to the metallophosphoesterase superfamily. YfcE family.</text>
</comment>
<dbReference type="CDD" id="cd00838">
    <property type="entry name" value="MPP_superfamily"/>
    <property type="match status" value="1"/>
</dbReference>
<dbReference type="PANTHER" id="PTHR42850:SF2">
    <property type="entry name" value="BLL5683 PROTEIN"/>
    <property type="match status" value="1"/>
</dbReference>
<dbReference type="PIRSF" id="PIRSF000883">
    <property type="entry name" value="Pesterase_MJ0912"/>
    <property type="match status" value="1"/>
</dbReference>
<dbReference type="InterPro" id="IPR050126">
    <property type="entry name" value="Ap4A_hydrolase"/>
</dbReference>
<dbReference type="OrthoDB" id="9800565at2"/>
<dbReference type="InterPro" id="IPR029052">
    <property type="entry name" value="Metallo-depent_PP-like"/>
</dbReference>
<dbReference type="HOGENOM" id="CLU_074761_0_1_9"/>
<keyword evidence="4" id="KW-1185">Reference proteome</keyword>
<dbReference type="KEGG" id="eac:EAL2_c08180"/>
<protein>
    <submittedName>
        <fullName evidence="3">Serine/threonine protein phosphatase family protein</fullName>
    </submittedName>
</protein>
<feature type="domain" description="Calcineurin-like phosphoesterase" evidence="2">
    <location>
        <begin position="1"/>
        <end position="206"/>
    </location>
</feature>
<dbReference type="EMBL" id="CP007452">
    <property type="protein sequence ID" value="AHM56118.1"/>
    <property type="molecule type" value="Genomic_DNA"/>
</dbReference>
<proteinExistence type="inferred from homology"/>
<dbReference type="Gene3D" id="3.60.21.10">
    <property type="match status" value="1"/>
</dbReference>
<dbReference type="GO" id="GO:0016791">
    <property type="term" value="F:phosphatase activity"/>
    <property type="evidence" value="ECO:0007669"/>
    <property type="project" value="TreeGrafter"/>
</dbReference>
<evidence type="ECO:0000259" key="2">
    <source>
        <dbReference type="Pfam" id="PF12850"/>
    </source>
</evidence>
<dbReference type="InterPro" id="IPR024654">
    <property type="entry name" value="Calcineurin-like_PHP_lpxH"/>
</dbReference>
<accession>W8TE62</accession>